<protein>
    <submittedName>
        <fullName evidence="1">Uncharacterized protein</fullName>
    </submittedName>
</protein>
<name>A0A3N4MDR5_9BACT</name>
<sequence>MVDSIGFSREGNQLGIFEYDERIKHTILSVILDFFDKNKDEALVFLCSTEEGRARHRSILFSRWYHEISSDIKLYQPDKLFRRIGLYGGLLVHKDNTGKYEKINAFYRSINALFPDGVEEAGVSVSIEEIIAPYKERPL</sequence>
<evidence type="ECO:0000313" key="1">
    <source>
        <dbReference type="EMBL" id="RPD38250.1"/>
    </source>
</evidence>
<comment type="caution">
    <text evidence="1">The sequence shown here is derived from an EMBL/GenBank/DDBJ whole genome shotgun (WGS) entry which is preliminary data.</text>
</comment>
<accession>A0A3N4MDR5</accession>
<dbReference type="Pfam" id="PF19666">
    <property type="entry name" value="DUF6169"/>
    <property type="match status" value="1"/>
</dbReference>
<dbReference type="OrthoDB" id="767793at2"/>
<dbReference type="InterPro" id="IPR046167">
    <property type="entry name" value="DUF6169"/>
</dbReference>
<reference evidence="2" key="1">
    <citation type="submission" date="2018-11" db="EMBL/GenBank/DDBJ databases">
        <title>Chitinophaga lutea sp.nov., isolate from arsenic contaminated soil.</title>
        <authorList>
            <person name="Zong Y."/>
        </authorList>
    </citation>
    <scope>NUCLEOTIDE SEQUENCE [LARGE SCALE GENOMIC DNA]</scope>
    <source>
        <strain evidence="2">YLT18</strain>
    </source>
</reference>
<dbReference type="RefSeq" id="WP_120519124.1">
    <property type="nucleotide sequence ID" value="NZ_QXZY01000016.1"/>
</dbReference>
<keyword evidence="2" id="KW-1185">Reference proteome</keyword>
<dbReference type="Proteomes" id="UP000279089">
    <property type="component" value="Unassembled WGS sequence"/>
</dbReference>
<dbReference type="EMBL" id="RMBX01000016">
    <property type="protein sequence ID" value="RPD38250.1"/>
    <property type="molecule type" value="Genomic_DNA"/>
</dbReference>
<evidence type="ECO:0000313" key="2">
    <source>
        <dbReference type="Proteomes" id="UP000279089"/>
    </source>
</evidence>
<organism evidence="1 2">
    <name type="scientific">Chitinophaga barathri</name>
    <dbReference type="NCBI Taxonomy" id="1647451"/>
    <lineage>
        <taxon>Bacteria</taxon>
        <taxon>Pseudomonadati</taxon>
        <taxon>Bacteroidota</taxon>
        <taxon>Chitinophagia</taxon>
        <taxon>Chitinophagales</taxon>
        <taxon>Chitinophagaceae</taxon>
        <taxon>Chitinophaga</taxon>
    </lineage>
</organism>
<gene>
    <name evidence="1" type="ORF">EG028_25475</name>
</gene>
<proteinExistence type="predicted"/>
<dbReference type="AlphaFoldDB" id="A0A3N4MDR5"/>